<feature type="region of interest" description="Disordered" evidence="5">
    <location>
        <begin position="1"/>
        <end position="29"/>
    </location>
</feature>
<feature type="DNA-binding region" description="H-T-H motif" evidence="4">
    <location>
        <begin position="52"/>
        <end position="71"/>
    </location>
</feature>
<dbReference type="PROSITE" id="PS50977">
    <property type="entry name" value="HTH_TETR_2"/>
    <property type="match status" value="1"/>
</dbReference>
<dbReference type="Proteomes" id="UP001595839">
    <property type="component" value="Unassembled WGS sequence"/>
</dbReference>
<evidence type="ECO:0000256" key="2">
    <source>
        <dbReference type="ARBA" id="ARBA00023125"/>
    </source>
</evidence>
<evidence type="ECO:0000256" key="5">
    <source>
        <dbReference type="SAM" id="MobiDB-lite"/>
    </source>
</evidence>
<dbReference type="SUPFAM" id="SSF48498">
    <property type="entry name" value="Tetracyclin repressor-like, C-terminal domain"/>
    <property type="match status" value="1"/>
</dbReference>
<keyword evidence="1" id="KW-0805">Transcription regulation</keyword>
<dbReference type="InterPro" id="IPR009057">
    <property type="entry name" value="Homeodomain-like_sf"/>
</dbReference>
<protein>
    <submittedName>
        <fullName evidence="7">TetR/AcrR family transcriptional regulator</fullName>
    </submittedName>
</protein>
<feature type="compositionally biased region" description="Low complexity" evidence="5">
    <location>
        <begin position="1"/>
        <end position="12"/>
    </location>
</feature>
<evidence type="ECO:0000256" key="4">
    <source>
        <dbReference type="PROSITE-ProRule" id="PRU00335"/>
    </source>
</evidence>
<keyword evidence="3" id="KW-0804">Transcription</keyword>
<dbReference type="Gene3D" id="1.10.357.10">
    <property type="entry name" value="Tetracycline Repressor, domain 2"/>
    <property type="match status" value="1"/>
</dbReference>
<sequence>MKIPEAGAEVVPAPVPATPPAGRRERKRQQVRDQLYAAALHLFVAQGYEATTMDQIAETADVARATVFNHFSQKIGFLEEWGVRRRARVNEILGAQHAEDLPVGDRLHRYLKEMADLNVASRAETSVLMDASARYGRLLQDPSLEIELARIVDQGQQRTEIRADVDCEQAGQLLAASYFTTILRWIREEPAPFDLHQRLAGALGIILLGLLVGEAA</sequence>
<dbReference type="PANTHER" id="PTHR30055:SF234">
    <property type="entry name" value="HTH-TYPE TRANSCRIPTIONAL REGULATOR BETI"/>
    <property type="match status" value="1"/>
</dbReference>
<evidence type="ECO:0000313" key="7">
    <source>
        <dbReference type="EMBL" id="MFC4508110.1"/>
    </source>
</evidence>
<dbReference type="Pfam" id="PF00440">
    <property type="entry name" value="TetR_N"/>
    <property type="match status" value="1"/>
</dbReference>
<reference evidence="8" key="1">
    <citation type="journal article" date="2019" name="Int. J. Syst. Evol. Microbiol.">
        <title>The Global Catalogue of Microorganisms (GCM) 10K type strain sequencing project: providing services to taxonomists for standard genome sequencing and annotation.</title>
        <authorList>
            <consortium name="The Broad Institute Genomics Platform"/>
            <consortium name="The Broad Institute Genome Sequencing Center for Infectious Disease"/>
            <person name="Wu L."/>
            <person name="Ma J."/>
        </authorList>
    </citation>
    <scope>NUCLEOTIDE SEQUENCE [LARGE SCALE GENOMIC DNA]</scope>
    <source>
        <strain evidence="8">CGMCC 4.7177</strain>
    </source>
</reference>
<keyword evidence="8" id="KW-1185">Reference proteome</keyword>
<evidence type="ECO:0000313" key="8">
    <source>
        <dbReference type="Proteomes" id="UP001595839"/>
    </source>
</evidence>
<organism evidence="7 8">
    <name type="scientific">Streptomyces vulcanius</name>
    <dbReference type="NCBI Taxonomy" id="1441876"/>
    <lineage>
        <taxon>Bacteria</taxon>
        <taxon>Bacillati</taxon>
        <taxon>Actinomycetota</taxon>
        <taxon>Actinomycetes</taxon>
        <taxon>Kitasatosporales</taxon>
        <taxon>Streptomycetaceae</taxon>
        <taxon>Streptomyces</taxon>
    </lineage>
</organism>
<dbReference type="PANTHER" id="PTHR30055">
    <property type="entry name" value="HTH-TYPE TRANSCRIPTIONAL REGULATOR RUTR"/>
    <property type="match status" value="1"/>
</dbReference>
<evidence type="ECO:0000256" key="3">
    <source>
        <dbReference type="ARBA" id="ARBA00023163"/>
    </source>
</evidence>
<feature type="domain" description="HTH tetR-type" evidence="6">
    <location>
        <begin position="29"/>
        <end position="89"/>
    </location>
</feature>
<dbReference type="PRINTS" id="PR00455">
    <property type="entry name" value="HTHTETR"/>
</dbReference>
<dbReference type="InterPro" id="IPR050109">
    <property type="entry name" value="HTH-type_TetR-like_transc_reg"/>
</dbReference>
<evidence type="ECO:0000256" key="1">
    <source>
        <dbReference type="ARBA" id="ARBA00023015"/>
    </source>
</evidence>
<dbReference type="SUPFAM" id="SSF46689">
    <property type="entry name" value="Homeodomain-like"/>
    <property type="match status" value="1"/>
</dbReference>
<name>A0ABV9B8P3_9ACTN</name>
<accession>A0ABV9B8P3</accession>
<dbReference type="RefSeq" id="WP_381166707.1">
    <property type="nucleotide sequence ID" value="NZ_JBHSFK010000068.1"/>
</dbReference>
<gene>
    <name evidence="7" type="ORF">ACFPIH_53470</name>
</gene>
<dbReference type="InterPro" id="IPR001647">
    <property type="entry name" value="HTH_TetR"/>
</dbReference>
<dbReference type="EMBL" id="JBHSFK010000068">
    <property type="protein sequence ID" value="MFC4508110.1"/>
    <property type="molecule type" value="Genomic_DNA"/>
</dbReference>
<dbReference type="InterPro" id="IPR036271">
    <property type="entry name" value="Tet_transcr_reg_TetR-rel_C_sf"/>
</dbReference>
<evidence type="ECO:0000259" key="6">
    <source>
        <dbReference type="PROSITE" id="PS50977"/>
    </source>
</evidence>
<keyword evidence="2 4" id="KW-0238">DNA-binding</keyword>
<comment type="caution">
    <text evidence="7">The sequence shown here is derived from an EMBL/GenBank/DDBJ whole genome shotgun (WGS) entry which is preliminary data.</text>
</comment>
<proteinExistence type="predicted"/>